<proteinExistence type="predicted"/>
<dbReference type="PROSITE" id="PS50879">
    <property type="entry name" value="RNASE_H_1"/>
    <property type="match status" value="1"/>
</dbReference>
<evidence type="ECO:0000313" key="3">
    <source>
        <dbReference type="Proteomes" id="UP001281410"/>
    </source>
</evidence>
<evidence type="ECO:0000259" key="1">
    <source>
        <dbReference type="PROSITE" id="PS50879"/>
    </source>
</evidence>
<comment type="caution">
    <text evidence="2">The sequence shown here is derived from an EMBL/GenBank/DDBJ whole genome shotgun (WGS) entry which is preliminary data.</text>
</comment>
<name>A0AAE0AGQ0_9ROSI</name>
<dbReference type="InterPro" id="IPR002156">
    <property type="entry name" value="RNaseH_domain"/>
</dbReference>
<dbReference type="PANTHER" id="PTHR47723">
    <property type="entry name" value="OS05G0353850 PROTEIN"/>
    <property type="match status" value="1"/>
</dbReference>
<dbReference type="Gene3D" id="3.30.420.10">
    <property type="entry name" value="Ribonuclease H-like superfamily/Ribonuclease H"/>
    <property type="match status" value="1"/>
</dbReference>
<keyword evidence="3" id="KW-1185">Reference proteome</keyword>
<gene>
    <name evidence="2" type="ORF">Dsin_011706</name>
</gene>
<dbReference type="EMBL" id="JANJYJ010000004">
    <property type="protein sequence ID" value="KAK3217736.1"/>
    <property type="molecule type" value="Genomic_DNA"/>
</dbReference>
<dbReference type="InterPro" id="IPR053151">
    <property type="entry name" value="RNase_H-like"/>
</dbReference>
<protein>
    <recommendedName>
        <fullName evidence="1">RNase H type-1 domain-containing protein</fullName>
    </recommendedName>
</protein>
<organism evidence="2 3">
    <name type="scientific">Dipteronia sinensis</name>
    <dbReference type="NCBI Taxonomy" id="43782"/>
    <lineage>
        <taxon>Eukaryota</taxon>
        <taxon>Viridiplantae</taxon>
        <taxon>Streptophyta</taxon>
        <taxon>Embryophyta</taxon>
        <taxon>Tracheophyta</taxon>
        <taxon>Spermatophyta</taxon>
        <taxon>Magnoliopsida</taxon>
        <taxon>eudicotyledons</taxon>
        <taxon>Gunneridae</taxon>
        <taxon>Pentapetalae</taxon>
        <taxon>rosids</taxon>
        <taxon>malvids</taxon>
        <taxon>Sapindales</taxon>
        <taxon>Sapindaceae</taxon>
        <taxon>Hippocastanoideae</taxon>
        <taxon>Acereae</taxon>
        <taxon>Dipteronia</taxon>
    </lineage>
</organism>
<dbReference type="Proteomes" id="UP001281410">
    <property type="component" value="Unassembled WGS sequence"/>
</dbReference>
<dbReference type="CDD" id="cd06222">
    <property type="entry name" value="RNase_H_like"/>
    <property type="match status" value="1"/>
</dbReference>
<accession>A0AAE0AGQ0</accession>
<dbReference type="InterPro" id="IPR036397">
    <property type="entry name" value="RNaseH_sf"/>
</dbReference>
<dbReference type="InterPro" id="IPR044730">
    <property type="entry name" value="RNase_H-like_dom_plant"/>
</dbReference>
<dbReference type="InterPro" id="IPR012337">
    <property type="entry name" value="RNaseH-like_sf"/>
</dbReference>
<dbReference type="GO" id="GO:0004523">
    <property type="term" value="F:RNA-DNA hybrid ribonuclease activity"/>
    <property type="evidence" value="ECO:0007669"/>
    <property type="project" value="InterPro"/>
</dbReference>
<dbReference type="Pfam" id="PF13456">
    <property type="entry name" value="RVT_3"/>
    <property type="match status" value="1"/>
</dbReference>
<sequence>MDLKIGCVDTITKKKKVNIRWSPPVDGELKFNVDGSSRGNSGRACIGGILLNKDGDTLCIFISFLDCCLKLTSTAEVAAILKACQLCESVHCSIGLIVVIESDSKYVVSWVNGAGVGNIQLLDS</sequence>
<dbReference type="AlphaFoldDB" id="A0AAE0AGQ0"/>
<feature type="domain" description="RNase H type-1" evidence="1">
    <location>
        <begin position="25"/>
        <end position="124"/>
    </location>
</feature>
<evidence type="ECO:0000313" key="2">
    <source>
        <dbReference type="EMBL" id="KAK3217736.1"/>
    </source>
</evidence>
<reference evidence="2" key="1">
    <citation type="journal article" date="2023" name="Plant J.">
        <title>Genome sequences and population genomics provide insights into the demographic history, inbreeding, and mutation load of two 'living fossil' tree species of Dipteronia.</title>
        <authorList>
            <person name="Feng Y."/>
            <person name="Comes H.P."/>
            <person name="Chen J."/>
            <person name="Zhu S."/>
            <person name="Lu R."/>
            <person name="Zhang X."/>
            <person name="Li P."/>
            <person name="Qiu J."/>
            <person name="Olsen K.M."/>
            <person name="Qiu Y."/>
        </authorList>
    </citation>
    <scope>NUCLEOTIDE SEQUENCE</scope>
    <source>
        <strain evidence="2">NBL</strain>
    </source>
</reference>
<dbReference type="GO" id="GO:0003676">
    <property type="term" value="F:nucleic acid binding"/>
    <property type="evidence" value="ECO:0007669"/>
    <property type="project" value="InterPro"/>
</dbReference>
<dbReference type="PANTHER" id="PTHR47723:SF22">
    <property type="entry name" value="RNASE H TYPE-1 DOMAIN-CONTAINING PROTEIN"/>
    <property type="match status" value="1"/>
</dbReference>
<dbReference type="SUPFAM" id="SSF53098">
    <property type="entry name" value="Ribonuclease H-like"/>
    <property type="match status" value="1"/>
</dbReference>